<feature type="active site" description="Charge relay system" evidence="6">
    <location>
        <position position="210"/>
    </location>
</feature>
<dbReference type="PANTHER" id="PTHR43399:SF4">
    <property type="entry name" value="CELL WALL-ASSOCIATED PROTEASE"/>
    <property type="match status" value="1"/>
</dbReference>
<evidence type="ECO:0000256" key="1">
    <source>
        <dbReference type="ARBA" id="ARBA00011073"/>
    </source>
</evidence>
<feature type="active site" description="Charge relay system" evidence="6">
    <location>
        <position position="264"/>
    </location>
</feature>
<dbReference type="InterPro" id="IPR015500">
    <property type="entry name" value="Peptidase_S8_subtilisin-rel"/>
</dbReference>
<dbReference type="InterPro" id="IPR023828">
    <property type="entry name" value="Peptidase_S8_Ser-AS"/>
</dbReference>
<dbReference type="PROSITE" id="PS00137">
    <property type="entry name" value="SUBTILASE_HIS"/>
    <property type="match status" value="1"/>
</dbReference>
<dbReference type="PROSITE" id="PS00138">
    <property type="entry name" value="SUBTILASE_SER"/>
    <property type="match status" value="1"/>
</dbReference>
<dbReference type="OrthoDB" id="1055762at2"/>
<dbReference type="Pfam" id="PF00082">
    <property type="entry name" value="Peptidase_S8"/>
    <property type="match status" value="1"/>
</dbReference>
<accession>A0A5C4SGQ9</accession>
<evidence type="ECO:0000256" key="6">
    <source>
        <dbReference type="PROSITE-ProRule" id="PRU01240"/>
    </source>
</evidence>
<dbReference type="Proteomes" id="UP000308713">
    <property type="component" value="Unassembled WGS sequence"/>
</dbReference>
<comment type="similarity">
    <text evidence="1 6">Belongs to the peptidase S8 family.</text>
</comment>
<organism evidence="9 10">
    <name type="scientific">Allotamlana fucoidanivorans</name>
    <dbReference type="NCBI Taxonomy" id="2583814"/>
    <lineage>
        <taxon>Bacteria</taxon>
        <taxon>Pseudomonadati</taxon>
        <taxon>Bacteroidota</taxon>
        <taxon>Flavobacteriia</taxon>
        <taxon>Flavobacteriales</taxon>
        <taxon>Flavobacteriaceae</taxon>
        <taxon>Allotamlana</taxon>
    </lineage>
</organism>
<protein>
    <submittedName>
        <fullName evidence="9">T9SS type A sorting domain-containing protein</fullName>
    </submittedName>
</protein>
<evidence type="ECO:0000256" key="7">
    <source>
        <dbReference type="SAM" id="SignalP"/>
    </source>
</evidence>
<evidence type="ECO:0000256" key="4">
    <source>
        <dbReference type="ARBA" id="ARBA00022801"/>
    </source>
</evidence>
<feature type="signal peptide" evidence="7">
    <location>
        <begin position="1"/>
        <end position="22"/>
    </location>
</feature>
<evidence type="ECO:0000313" key="10">
    <source>
        <dbReference type="Proteomes" id="UP000308713"/>
    </source>
</evidence>
<dbReference type="PROSITE" id="PS50853">
    <property type="entry name" value="FN3"/>
    <property type="match status" value="1"/>
</dbReference>
<reference evidence="9 10" key="1">
    <citation type="submission" date="2019-05" db="EMBL/GenBank/DDBJ databases">
        <title>Tamlana fucoidanivorans sp. nov., isolated from the surface of algae collected from Fujian province in China.</title>
        <authorList>
            <person name="Li J."/>
        </authorList>
    </citation>
    <scope>NUCLEOTIDE SEQUENCE [LARGE SCALE GENOMIC DNA]</scope>
    <source>
        <strain evidence="9 10">CW2-9</strain>
    </source>
</reference>
<proteinExistence type="inferred from homology"/>
<evidence type="ECO:0000256" key="2">
    <source>
        <dbReference type="ARBA" id="ARBA00022670"/>
    </source>
</evidence>
<dbReference type="NCBIfam" id="TIGR04183">
    <property type="entry name" value="Por_Secre_tail"/>
    <property type="match status" value="1"/>
</dbReference>
<evidence type="ECO:0000313" key="9">
    <source>
        <dbReference type="EMBL" id="TNJ42888.1"/>
    </source>
</evidence>
<dbReference type="PANTHER" id="PTHR43399">
    <property type="entry name" value="SUBTILISIN-RELATED"/>
    <property type="match status" value="1"/>
</dbReference>
<dbReference type="PRINTS" id="PR00723">
    <property type="entry name" value="SUBTILISIN"/>
</dbReference>
<dbReference type="InterPro" id="IPR000209">
    <property type="entry name" value="Peptidase_S8/S53_dom"/>
</dbReference>
<dbReference type="InterPro" id="IPR051048">
    <property type="entry name" value="Peptidase_S8/S53_subtilisin"/>
</dbReference>
<dbReference type="InterPro" id="IPR036852">
    <property type="entry name" value="Peptidase_S8/S53_dom_sf"/>
</dbReference>
<gene>
    <name evidence="9" type="ORF">FGF67_12935</name>
</gene>
<feature type="domain" description="Fibronectin type-III" evidence="8">
    <location>
        <begin position="514"/>
        <end position="619"/>
    </location>
</feature>
<keyword evidence="10" id="KW-1185">Reference proteome</keyword>
<dbReference type="InterPro" id="IPR036116">
    <property type="entry name" value="FN3_sf"/>
</dbReference>
<comment type="caution">
    <text evidence="9">The sequence shown here is derived from an EMBL/GenBank/DDBJ whole genome shotgun (WGS) entry which is preliminary data.</text>
</comment>
<evidence type="ECO:0000259" key="8">
    <source>
        <dbReference type="PROSITE" id="PS50853"/>
    </source>
</evidence>
<evidence type="ECO:0000256" key="5">
    <source>
        <dbReference type="ARBA" id="ARBA00022825"/>
    </source>
</evidence>
<keyword evidence="3 7" id="KW-0732">Signal</keyword>
<dbReference type="RefSeq" id="WP_139698181.1">
    <property type="nucleotide sequence ID" value="NZ_CP074074.1"/>
</dbReference>
<dbReference type="SUPFAM" id="SSF52743">
    <property type="entry name" value="Subtilisin-like"/>
    <property type="match status" value="1"/>
</dbReference>
<dbReference type="SUPFAM" id="SSF49265">
    <property type="entry name" value="Fibronectin type III"/>
    <property type="match status" value="1"/>
</dbReference>
<dbReference type="GO" id="GO:0006508">
    <property type="term" value="P:proteolysis"/>
    <property type="evidence" value="ECO:0007669"/>
    <property type="project" value="UniProtKB-KW"/>
</dbReference>
<dbReference type="EMBL" id="VDCS01000012">
    <property type="protein sequence ID" value="TNJ42888.1"/>
    <property type="molecule type" value="Genomic_DNA"/>
</dbReference>
<dbReference type="InterPro" id="IPR013783">
    <property type="entry name" value="Ig-like_fold"/>
</dbReference>
<name>A0A5C4SGQ9_9FLAO</name>
<dbReference type="PROSITE" id="PS51892">
    <property type="entry name" value="SUBTILASE"/>
    <property type="match status" value="1"/>
</dbReference>
<dbReference type="Gene3D" id="3.40.50.200">
    <property type="entry name" value="Peptidase S8/S53 domain"/>
    <property type="match status" value="1"/>
</dbReference>
<keyword evidence="2 6" id="KW-0645">Protease</keyword>
<sequence length="2490" mass="275257">MKNIKIFILLLLGMLHFGVMQAQDERQSEDDILSGKIRLKFKQEAINQSKSFKVATGKTTSKEVGLPNVDKVSNQIGIKQIKRVFPFSPKFEAKHRKYGLHLWYEVEFDSSKSAKEVMKQYESIADIDIIKPIYKKTQIDGGKEPVVFKSDEVKSAMDESIVLESDDPKLSEQWHYESNDRFGEFSSDVELFEAWETTTGHSDIIVAIVDQGIDFNHEDLKDNMWQNEAEINGVEGVDDDGNGYIDDFYGYNFNVRGAITPGNHGTHVAGTVGAVGNNGIGVAGVAGGDGSGNGVKLISAQVFDSRTNGGLNFAEAIVYGADNGAVISQNSWGYNRPDYYEPEVLDAIRYFIAEAGQYPGSPMKGGILFFAAGNDAVESNRYPGAFDEVVAVSSTGPTGLPAPYTNFGDWVDICAPGGDMTNFGEEGGVLSTITNNQYGYIEGTSMACPHVSGVAALVLAKNINEGNTITPDDLRRIIINSTTPFRFIHNSKYGKGILNAAKALVDDNRIPPNAITDLRAAESFHNEIRLAWTVPNDDDGFSPSYYYLAIGEEPITASNFENQGLFLVENNVEAGQTFNINIGGLIKETDYWFAVKSLDQFENISEISNILATTTSSEPHFMESTKSIDLTIDVTDNPLANVPVTFSNISEGIIYWESLISNETYFRPLETASASAKTVTYKSDSIANTSNDDLGEPFEAIRYLTDSDLSQASLSSFEHWKNDTPEYIAGLSYENGTPPAFLAGTGNTNAGLIMGTRFDIPYDFSFNLTHLEVALFPETNEFPITIEIRKGSRNDMNKAETVYQQEYYPDVANEFKYYRIPIYKPQKFQDNESFWVVFNFPKEMLNPQVMQFGGGEFNERFVVSRDNGRTYIIARDLLFRPAIPMLRAFSTGENGSFVFLDPNNGEIQEFSNQDINITVDANNLTNGNHLASVGVLTNDIHKPVVNIELKLEVVGQVAVVDNTALHEYEVFTNVENDLELEVENKGLSNFEVYGYTVEGAGNTEVYADTLIVNPGNLDKVPFKYTPSLEGAINDKITLNTNIGDLPFALRLISEQGPDIALSVSASTIDVNYESKRQVSLSITNNGTGASLNYDLNHYNIANKNSGLMGQKLHYTMSSSLDIDGPAANLWDDISDFGTVFSREELRNAIPLGMKFPFFNQMMESLSVDLLGTVNLFGYRALVPLNIQGSPLNVNRLIYHAFGDKIVLTFECHLMRSGSKGYAHYGDTVEFQVVLFKNGAIEYRYKDVDDVTPDKDYTIYVQGILSEDKLTFRDYGDTQELVNGLVVRFTPDRTISMIGETNKLEGTILSGNTEVVNLNIEPKAYGLTEGTYNDTIVVYNNTAAKFNKVPVVINVSGTPEVTVNDSVHFKEPVFIGASKTKYLKVENKGAQAINITALSSGLAQFTIDASVLPIMLNATSNVMLPVTFTPTNSNELVGNVTVGFEDGSIQQAVLRAKGLDDAHYTHDLPLPISVSLGGGEKTSVPFNITNTSSAVGLEYVFRNSTFASVANESTGKAIGANNRKATEDYGYAWKLSDSLKVFHKWDMIDLNEGRLELEENGYTSVELPFEFPFYGEYYSTIWISINGYISVKKPSNQPGEPTFVIGDDFNGVIAPLWTNLKLLENNNGLNYKLEDDTLVVQWYKLVGQNASMSPGEVSFQVEINNDGYIKFHYDDIETWGGLIQYGIKSPDGTEFLQEEKALIMSWANIKNHTSYIIAPPQVGSVSTQQQEALNLTVSAEDIYYPGIYSDTISLVSNSNSQKTLEVPVEIHVTGAPKIAVTDTLSWDNIVFRNNLILTKTLKITNKGYDILKVTQIASEGLDGFNLYDEAGNKIIRSSSGVLLSAINIKPWETVTLTAEIAVLVNQNQIGKIIYTSNSGADETVVEAAIVDSPMFSWNAQDQEYTLTNIEKEVYTFNIENKGDSKLFYNLSPATVPQVAPTPTEPYISDLEGEYDLQKRVTVDSLAIETKEVGDGVFTPFAVGANLAFSNRFTAPTGGFSLTHVRAYTYLDKIEELITVMVYKGGDLPQDGVKLYEQQFVINQRVDSEWIYFPLEQPFFIPEGEQFYIIVTLPVSNKYMGFDNSEDESILEESFSGVYQGNEKYYWWANYVQSMRVLWKIRPLTASGKNQWLTLDTYEGEVLGGETVAINATIDPEIAGKGTHSGKIIATSNDINNPREEVTITLNVNGAPELNFYPNIYKDTLNLVETESKVFNYLFEDVEGDAITVSIDDSIKGIEYELTQTDANTAQVTVETDYESEGNYKVPLAFTDAVGNVTNDTIVINVIEKNRAPIFNTDYEVVTLNLADKNSAVTIDPNEIFTDPDGDVFQFLAGNYNPEVVDMAFGNQFINLNPIKVGTGQLVFAADDGKEDGFVIHLVYVNVIDDSETASGVPDGLFNDVHFDASDLPAIFTPNPVVNGMAKLYYKLDETADVSIQLFNSNGQLQYTTSKSNVPVGEHVEVLSLNKLAPGFYICVLNAEDKAYKSFKIIVK</sequence>
<dbReference type="InterPro" id="IPR026444">
    <property type="entry name" value="Secre_tail"/>
</dbReference>
<keyword evidence="5 6" id="KW-0720">Serine protease</keyword>
<dbReference type="GO" id="GO:0004252">
    <property type="term" value="F:serine-type endopeptidase activity"/>
    <property type="evidence" value="ECO:0007669"/>
    <property type="project" value="UniProtKB-UniRule"/>
</dbReference>
<feature type="active site" description="Charge relay system" evidence="6">
    <location>
        <position position="445"/>
    </location>
</feature>
<dbReference type="InterPro" id="IPR022398">
    <property type="entry name" value="Peptidase_S8_His-AS"/>
</dbReference>
<dbReference type="InterPro" id="IPR003961">
    <property type="entry name" value="FN3_dom"/>
</dbReference>
<dbReference type="Gene3D" id="2.60.40.10">
    <property type="entry name" value="Immunoglobulins"/>
    <property type="match status" value="2"/>
</dbReference>
<keyword evidence="4 6" id="KW-0378">Hydrolase</keyword>
<feature type="chain" id="PRO_5022703018" evidence="7">
    <location>
        <begin position="23"/>
        <end position="2490"/>
    </location>
</feature>
<evidence type="ECO:0000256" key="3">
    <source>
        <dbReference type="ARBA" id="ARBA00022729"/>
    </source>
</evidence>